<evidence type="ECO:0000256" key="3">
    <source>
        <dbReference type="ARBA" id="ARBA00022574"/>
    </source>
</evidence>
<gene>
    <name evidence="9" type="ORF">GOMPHAMPRED_006779</name>
</gene>
<evidence type="ECO:0000256" key="4">
    <source>
        <dbReference type="ARBA" id="ARBA00022737"/>
    </source>
</evidence>
<evidence type="ECO:0008006" key="11">
    <source>
        <dbReference type="Google" id="ProtNLM"/>
    </source>
</evidence>
<accession>A0A8H3EMR1</accession>
<evidence type="ECO:0000256" key="7">
    <source>
        <dbReference type="PROSITE-ProRule" id="PRU00221"/>
    </source>
</evidence>
<feature type="compositionally biased region" description="Acidic residues" evidence="8">
    <location>
        <begin position="74"/>
        <end position="83"/>
    </location>
</feature>
<dbReference type="Proteomes" id="UP000664169">
    <property type="component" value="Unassembled WGS sequence"/>
</dbReference>
<proteinExistence type="inferred from homology"/>
<evidence type="ECO:0000256" key="5">
    <source>
        <dbReference type="ARBA" id="ARBA00023242"/>
    </source>
</evidence>
<feature type="compositionally biased region" description="Acidic residues" evidence="8">
    <location>
        <begin position="221"/>
        <end position="233"/>
    </location>
</feature>
<evidence type="ECO:0000256" key="2">
    <source>
        <dbReference type="ARBA" id="ARBA00022552"/>
    </source>
</evidence>
<name>A0A8H3EMR1_9LECA</name>
<dbReference type="PANTHER" id="PTHR18359">
    <property type="entry name" value="WD-REPEAT PROTEIN-RELATED"/>
    <property type="match status" value="1"/>
</dbReference>
<evidence type="ECO:0000256" key="8">
    <source>
        <dbReference type="SAM" id="MobiDB-lite"/>
    </source>
</evidence>
<comment type="subcellular location">
    <subcellularLocation>
        <location evidence="1">Nucleus</location>
        <location evidence="1">Nucleolus</location>
    </subcellularLocation>
</comment>
<feature type="region of interest" description="Disordered" evidence="8">
    <location>
        <begin position="1"/>
        <end position="35"/>
    </location>
</feature>
<feature type="region of interest" description="Disordered" evidence="8">
    <location>
        <begin position="59"/>
        <end position="94"/>
    </location>
</feature>
<evidence type="ECO:0000256" key="6">
    <source>
        <dbReference type="ARBA" id="ARBA00025767"/>
    </source>
</evidence>
<dbReference type="OrthoDB" id="1935146at2759"/>
<reference evidence="9" key="1">
    <citation type="submission" date="2021-03" db="EMBL/GenBank/DDBJ databases">
        <authorList>
            <person name="Tagirdzhanova G."/>
        </authorList>
    </citation>
    <scope>NUCLEOTIDE SEQUENCE</scope>
</reference>
<dbReference type="SMART" id="SM00320">
    <property type="entry name" value="WD40"/>
    <property type="match status" value="3"/>
</dbReference>
<keyword evidence="5" id="KW-0539">Nucleus</keyword>
<dbReference type="AlphaFoldDB" id="A0A8H3EMR1"/>
<dbReference type="GO" id="GO:0006364">
    <property type="term" value="P:rRNA processing"/>
    <property type="evidence" value="ECO:0007669"/>
    <property type="project" value="UniProtKB-KW"/>
</dbReference>
<dbReference type="PANTHER" id="PTHR18359:SF0">
    <property type="entry name" value="U3 SMALL NUCLEOLAR RNA-ASSOCIATED PROTEIN 18 HOMOLOG"/>
    <property type="match status" value="1"/>
</dbReference>
<dbReference type="PROSITE" id="PS50082">
    <property type="entry name" value="WD_REPEATS_2"/>
    <property type="match status" value="1"/>
</dbReference>
<dbReference type="GO" id="GO:0034388">
    <property type="term" value="C:Pwp2p-containing subcomplex of 90S preribosome"/>
    <property type="evidence" value="ECO:0007669"/>
    <property type="project" value="TreeGrafter"/>
</dbReference>
<evidence type="ECO:0000256" key="1">
    <source>
        <dbReference type="ARBA" id="ARBA00004604"/>
    </source>
</evidence>
<dbReference type="InterPro" id="IPR045161">
    <property type="entry name" value="Utp18"/>
</dbReference>
<dbReference type="Gene3D" id="2.130.10.10">
    <property type="entry name" value="YVTN repeat-like/Quinoprotein amine dehydrogenase"/>
    <property type="match status" value="1"/>
</dbReference>
<dbReference type="PROSITE" id="PS50294">
    <property type="entry name" value="WD_REPEATS_REGION"/>
    <property type="match status" value="1"/>
</dbReference>
<keyword evidence="2" id="KW-0698">rRNA processing</keyword>
<protein>
    <recommendedName>
        <fullName evidence="11">U3 small nucleolar RNA-associated protein 18</fullName>
    </recommendedName>
</protein>
<feature type="repeat" description="WD" evidence="7">
    <location>
        <begin position="588"/>
        <end position="616"/>
    </location>
</feature>
<dbReference type="Pfam" id="PF00400">
    <property type="entry name" value="WD40"/>
    <property type="match status" value="1"/>
</dbReference>
<feature type="region of interest" description="Disordered" evidence="8">
    <location>
        <begin position="195"/>
        <end position="233"/>
    </location>
</feature>
<keyword evidence="3 7" id="KW-0853">WD repeat</keyword>
<feature type="compositionally biased region" description="Low complexity" evidence="8">
    <location>
        <begin position="1"/>
        <end position="19"/>
    </location>
</feature>
<dbReference type="InterPro" id="IPR001680">
    <property type="entry name" value="WD40_rpt"/>
</dbReference>
<dbReference type="InterPro" id="IPR036322">
    <property type="entry name" value="WD40_repeat_dom_sf"/>
</dbReference>
<dbReference type="GO" id="GO:0032040">
    <property type="term" value="C:small-subunit processome"/>
    <property type="evidence" value="ECO:0007669"/>
    <property type="project" value="TreeGrafter"/>
</dbReference>
<evidence type="ECO:0000313" key="9">
    <source>
        <dbReference type="EMBL" id="CAF9909496.1"/>
    </source>
</evidence>
<keyword evidence="4" id="KW-0677">Repeat</keyword>
<organism evidence="9 10">
    <name type="scientific">Gomphillus americanus</name>
    <dbReference type="NCBI Taxonomy" id="1940652"/>
    <lineage>
        <taxon>Eukaryota</taxon>
        <taxon>Fungi</taxon>
        <taxon>Dikarya</taxon>
        <taxon>Ascomycota</taxon>
        <taxon>Pezizomycotina</taxon>
        <taxon>Lecanoromycetes</taxon>
        <taxon>OSLEUM clade</taxon>
        <taxon>Ostropomycetidae</taxon>
        <taxon>Ostropales</taxon>
        <taxon>Graphidaceae</taxon>
        <taxon>Gomphilloideae</taxon>
        <taxon>Gomphillus</taxon>
    </lineage>
</organism>
<evidence type="ECO:0000313" key="10">
    <source>
        <dbReference type="Proteomes" id="UP000664169"/>
    </source>
</evidence>
<dbReference type="SUPFAM" id="SSF50978">
    <property type="entry name" value="WD40 repeat-like"/>
    <property type="match status" value="1"/>
</dbReference>
<comment type="similarity">
    <text evidence="6">Belongs to the WD repeat UTP18 family.</text>
</comment>
<comment type="caution">
    <text evidence="9">The sequence shown here is derived from an EMBL/GenBank/DDBJ whole genome shotgun (WGS) entry which is preliminary data.</text>
</comment>
<sequence length="616" mass="67546">MAPGRSARSASRITTTTVTGLLGKPERANQQKDDEELQLEKLVFGDDEGFRTALKTYDSDDFRHGDFTSSSSSSDDDDDEHEQEELGRPETGQDLDAVADDDLFFIDTGVPLPTTIHASVLVNRETKEDSEIENDAPAWVDSEDEKIVVSLASDTRLRKLRTVEADDLVNGKEYIKRLRQQFERLYPRPAWAIQAESGHRKKRRKRLSTAGGGGSSGSSAEENDSDDSMDDLDDEIESQPLLKLLQTTDALTEAQPSLASGRKVLRAGILDIQRSKDIGAVQPSAISSLSFHPTKPILLSSGPSGLITLHHLSPTSQPPNPTIHILSVPRHPIYTAAIHPSGNTIYFSSRRRYFLTWSLTTGKITRSTRFLGGPTHNKTSEKSDQRSCERFRLSPCGRWIALLGTSKKVGVVNILDASTAQWICQARIDGRNGVADIAWWSNGEGLTIVSKGGDLIEYSISLRKALARWRDEGIVSPTTIALGGSRQTSKENNSLLGSDKWLAIGLQSGIVTIYNRSEWSVDNFPSHPSPLKTFSNLVTSISHLSFSADAQILLLSSRWKKDALRLVHVGSWTVYPRWPASGTPLGRITAAAFSPDGGVLVVGNEAGKIRAWEIRG</sequence>
<dbReference type="EMBL" id="CAJPDQ010000005">
    <property type="protein sequence ID" value="CAF9909496.1"/>
    <property type="molecule type" value="Genomic_DNA"/>
</dbReference>
<dbReference type="InterPro" id="IPR015943">
    <property type="entry name" value="WD40/YVTN_repeat-like_dom_sf"/>
</dbReference>
<keyword evidence="10" id="KW-1185">Reference proteome</keyword>